<dbReference type="SMART" id="SM00317">
    <property type="entry name" value="SET"/>
    <property type="match status" value="1"/>
</dbReference>
<reference evidence="9" key="1">
    <citation type="submission" date="2019-09" db="EMBL/GenBank/DDBJ databases">
        <title>Draft genome information of white flower Hibiscus syriacus.</title>
        <authorList>
            <person name="Kim Y.-M."/>
        </authorList>
    </citation>
    <scope>NUCLEOTIDE SEQUENCE [LARGE SCALE GENOMIC DNA]</scope>
    <source>
        <strain evidence="9">YM2019G1</strain>
    </source>
</reference>
<feature type="domain" description="Post-SET" evidence="8">
    <location>
        <begin position="242"/>
        <end position="258"/>
    </location>
</feature>
<dbReference type="GO" id="GO:0008270">
    <property type="term" value="F:zinc ion binding"/>
    <property type="evidence" value="ECO:0007669"/>
    <property type="project" value="InterPro"/>
</dbReference>
<keyword evidence="4" id="KW-0808">Transferase</keyword>
<dbReference type="PANTHER" id="PTHR45660:SF94">
    <property type="entry name" value="HISTONE-LYSINE N-METHYLTRANSFERASE, H3 LYSINE-9 SPECIFIC SUVH4"/>
    <property type="match status" value="1"/>
</dbReference>
<dbReference type="PROSITE" id="PS50868">
    <property type="entry name" value="POST_SET"/>
    <property type="match status" value="1"/>
</dbReference>
<keyword evidence="5" id="KW-0949">S-adenosyl-L-methionine</keyword>
<dbReference type="InterPro" id="IPR003616">
    <property type="entry name" value="Post-SET_dom"/>
</dbReference>
<dbReference type="PROSITE" id="PS50280">
    <property type="entry name" value="SET"/>
    <property type="match status" value="1"/>
</dbReference>
<dbReference type="InterPro" id="IPR051357">
    <property type="entry name" value="H3K9_HMTase_SUVAR3-9"/>
</dbReference>
<evidence type="ECO:0000259" key="8">
    <source>
        <dbReference type="PROSITE" id="PS50868"/>
    </source>
</evidence>
<comment type="caution">
    <text evidence="9">The sequence shown here is derived from an EMBL/GenBank/DDBJ whole genome shotgun (WGS) entry which is preliminary data.</text>
</comment>
<dbReference type="PROSITE" id="PS50867">
    <property type="entry name" value="PRE_SET"/>
    <property type="match status" value="1"/>
</dbReference>
<dbReference type="InterPro" id="IPR007728">
    <property type="entry name" value="Pre-SET_dom"/>
</dbReference>
<dbReference type="Pfam" id="PF00856">
    <property type="entry name" value="SET"/>
    <property type="match status" value="1"/>
</dbReference>
<dbReference type="SUPFAM" id="SSF82199">
    <property type="entry name" value="SET domain"/>
    <property type="match status" value="1"/>
</dbReference>
<name>A0A6A2X438_HIBSY</name>
<dbReference type="Pfam" id="PF05033">
    <property type="entry name" value="Pre-SET"/>
    <property type="match status" value="1"/>
</dbReference>
<evidence type="ECO:0000256" key="1">
    <source>
        <dbReference type="ARBA" id="ARBA00004286"/>
    </source>
</evidence>
<dbReference type="GO" id="GO:0005694">
    <property type="term" value="C:chromosome"/>
    <property type="evidence" value="ECO:0007669"/>
    <property type="project" value="UniProtKB-SubCell"/>
</dbReference>
<dbReference type="PANTHER" id="PTHR45660">
    <property type="entry name" value="HISTONE-LYSINE N-METHYLTRANSFERASE SETMAR"/>
    <property type="match status" value="1"/>
</dbReference>
<feature type="domain" description="SET" evidence="6">
    <location>
        <begin position="79"/>
        <end position="228"/>
    </location>
</feature>
<dbReference type="GO" id="GO:0005634">
    <property type="term" value="C:nucleus"/>
    <property type="evidence" value="ECO:0007669"/>
    <property type="project" value="InterPro"/>
</dbReference>
<dbReference type="GO" id="GO:0032259">
    <property type="term" value="P:methylation"/>
    <property type="evidence" value="ECO:0007669"/>
    <property type="project" value="UniProtKB-KW"/>
</dbReference>
<evidence type="ECO:0000313" key="10">
    <source>
        <dbReference type="Proteomes" id="UP000436088"/>
    </source>
</evidence>
<sequence length="258" mass="28743">MKVARNIKLPANAVGCDCEGLCWNPKTCSCSRLNGSDFPYVHRDDGRLVEAKHVVFECGPNCGCSPECVNRTSQRGLNYRLEVFRTPKKGWAVRSWDFIPAGAPVCEYIGLLTRTEDLDSVSENNYIFDIDCLQTMRGLGGRASRQQDASVSMIQNIDKNEQRSESVPEFCIDAASVGNVARFINHSCEPNLFIQCVLSAHQDIKLARVVLFAADNIPPLQELTYDYGYALDSVHGPDGKVKMMPCFCGAEDCRKRLF</sequence>
<dbReference type="EMBL" id="VEPZ02001517">
    <property type="protein sequence ID" value="KAE8669843.1"/>
    <property type="molecule type" value="Genomic_DNA"/>
</dbReference>
<keyword evidence="10" id="KW-1185">Reference proteome</keyword>
<dbReference type="AlphaFoldDB" id="A0A6A2X438"/>
<evidence type="ECO:0000313" key="9">
    <source>
        <dbReference type="EMBL" id="KAE8669843.1"/>
    </source>
</evidence>
<dbReference type="GO" id="GO:0003690">
    <property type="term" value="F:double-stranded DNA binding"/>
    <property type="evidence" value="ECO:0007669"/>
    <property type="project" value="TreeGrafter"/>
</dbReference>
<feature type="domain" description="Pre-SET" evidence="7">
    <location>
        <begin position="14"/>
        <end position="76"/>
    </location>
</feature>
<accession>A0A6A2X438</accession>
<organism evidence="9 10">
    <name type="scientific">Hibiscus syriacus</name>
    <name type="common">Rose of Sharon</name>
    <dbReference type="NCBI Taxonomy" id="106335"/>
    <lineage>
        <taxon>Eukaryota</taxon>
        <taxon>Viridiplantae</taxon>
        <taxon>Streptophyta</taxon>
        <taxon>Embryophyta</taxon>
        <taxon>Tracheophyta</taxon>
        <taxon>Spermatophyta</taxon>
        <taxon>Magnoliopsida</taxon>
        <taxon>eudicotyledons</taxon>
        <taxon>Gunneridae</taxon>
        <taxon>Pentapetalae</taxon>
        <taxon>rosids</taxon>
        <taxon>malvids</taxon>
        <taxon>Malvales</taxon>
        <taxon>Malvaceae</taxon>
        <taxon>Malvoideae</taxon>
        <taxon>Hibiscus</taxon>
    </lineage>
</organism>
<dbReference type="Gene3D" id="2.170.270.10">
    <property type="entry name" value="SET domain"/>
    <property type="match status" value="1"/>
</dbReference>
<keyword evidence="3" id="KW-0489">Methyltransferase</keyword>
<gene>
    <name evidence="9" type="ORF">F3Y22_tig00112215pilonHSYRG00011</name>
</gene>
<dbReference type="InterPro" id="IPR046341">
    <property type="entry name" value="SET_dom_sf"/>
</dbReference>
<evidence type="ECO:0000256" key="3">
    <source>
        <dbReference type="ARBA" id="ARBA00022603"/>
    </source>
</evidence>
<dbReference type="InterPro" id="IPR001214">
    <property type="entry name" value="SET_dom"/>
</dbReference>
<proteinExistence type="predicted"/>
<dbReference type="GO" id="GO:0042054">
    <property type="term" value="F:histone methyltransferase activity"/>
    <property type="evidence" value="ECO:0007669"/>
    <property type="project" value="InterPro"/>
</dbReference>
<dbReference type="Proteomes" id="UP000436088">
    <property type="component" value="Unassembled WGS sequence"/>
</dbReference>
<evidence type="ECO:0000256" key="5">
    <source>
        <dbReference type="ARBA" id="ARBA00022691"/>
    </source>
</evidence>
<protein>
    <submittedName>
        <fullName evidence="9">Histone-lysine N-methyltransferase, H3 lysine-9 specific SUVH4</fullName>
    </submittedName>
</protein>
<comment type="subcellular location">
    <subcellularLocation>
        <location evidence="1">Chromosome</location>
    </subcellularLocation>
</comment>
<evidence type="ECO:0000259" key="7">
    <source>
        <dbReference type="PROSITE" id="PS50867"/>
    </source>
</evidence>
<evidence type="ECO:0000259" key="6">
    <source>
        <dbReference type="PROSITE" id="PS50280"/>
    </source>
</evidence>
<evidence type="ECO:0000256" key="2">
    <source>
        <dbReference type="ARBA" id="ARBA00022454"/>
    </source>
</evidence>
<keyword evidence="2" id="KW-0158">Chromosome</keyword>
<evidence type="ECO:0000256" key="4">
    <source>
        <dbReference type="ARBA" id="ARBA00022679"/>
    </source>
</evidence>